<dbReference type="STRING" id="1176587.A8C56_04770"/>
<dbReference type="GO" id="GO:0005524">
    <property type="term" value="F:ATP binding"/>
    <property type="evidence" value="ECO:0007669"/>
    <property type="project" value="InterPro"/>
</dbReference>
<dbReference type="CDD" id="cd19481">
    <property type="entry name" value="RecA-like_protease"/>
    <property type="match status" value="1"/>
</dbReference>
<sequence length="658" mass="73458">MDPSIQEWSSVNQQFLAAMVAIVRKRLEVYDQNGNADAERKQEAALLPLQKKAAVLLNGMTIPAALNRLGDTFGLSEFEKNVLLLCAGVELDPEFGGLVSKIQGGGVYPTFGLALAVLPDAHWSAVVPGGSLRYWRFIELTGHLPVTKAPLKIDEHILHYLAGIYQVDERLLTFVQPFRTAQDMVPSHAALCDLILNNLTAAAPDNRLPVLQLGGAYDSDKKEMAAQLCRQLGVQPYSASLYALPSGYTEIEDFARLWNRESALKLYALIIDATNLDPSDKHREQILNQYIVAVQSPLIILGGKTINNRVHSGRFFEIPKPLAEEQYHLWKKHLNGSVALPDQELRRLVSQFDFNAKTIEQTVTGFTAIPVNGKDNRLWHACCHQVRPEIEELAQRIPPLAEMDDLILPESQKERLRELILQVKHRSKVYDEWGFGRNSNRGLGITALFAGESGTGKTMASEVIAKALDLDLYRVDLSQVVNKYIGETEKNLKKIFDAAEQGGAVLLFDEADALFGKRSEVKDSHDRYANVEVSYLLQRMEAYKGLAILTTNMKQAMDRALMRRIRFVVQFPFPGAEQRAAIWKRVFPRETPIASLDISKLARLNIAGGSIKNVAMNAAFIAAETGGPVTMMHIQRALRGEYEKMEKPLSHAEINQLQ</sequence>
<dbReference type="SUPFAM" id="SSF52540">
    <property type="entry name" value="P-loop containing nucleoside triphosphate hydrolases"/>
    <property type="match status" value="1"/>
</dbReference>
<dbReference type="Pfam" id="PF22977">
    <property type="entry name" value="WHD"/>
    <property type="match status" value="1"/>
</dbReference>
<dbReference type="Proteomes" id="UP000077667">
    <property type="component" value="Chromosome"/>
</dbReference>
<dbReference type="InterPro" id="IPR054472">
    <property type="entry name" value="WHD"/>
</dbReference>
<dbReference type="PANTHER" id="PTHR46411">
    <property type="entry name" value="FAMILY ATPASE, PUTATIVE-RELATED"/>
    <property type="match status" value="1"/>
</dbReference>
<dbReference type="InterPro" id="IPR003959">
    <property type="entry name" value="ATPase_AAA_core"/>
</dbReference>
<dbReference type="KEGG" id="nia:A8C56_04770"/>
<organism evidence="2 3">
    <name type="scientific">Niabella ginsenosidivorans</name>
    <dbReference type="NCBI Taxonomy" id="1176587"/>
    <lineage>
        <taxon>Bacteria</taxon>
        <taxon>Pseudomonadati</taxon>
        <taxon>Bacteroidota</taxon>
        <taxon>Chitinophagia</taxon>
        <taxon>Chitinophagales</taxon>
        <taxon>Chitinophagaceae</taxon>
        <taxon>Niabella</taxon>
    </lineage>
</organism>
<name>A0A1A9HZ80_9BACT</name>
<dbReference type="GO" id="GO:0016887">
    <property type="term" value="F:ATP hydrolysis activity"/>
    <property type="evidence" value="ECO:0007669"/>
    <property type="project" value="InterPro"/>
</dbReference>
<keyword evidence="3" id="KW-1185">Reference proteome</keyword>
<evidence type="ECO:0000259" key="1">
    <source>
        <dbReference type="SMART" id="SM00382"/>
    </source>
</evidence>
<dbReference type="SMART" id="SM00382">
    <property type="entry name" value="AAA"/>
    <property type="match status" value="1"/>
</dbReference>
<gene>
    <name evidence="2" type="ORF">A8C56_04770</name>
</gene>
<reference evidence="2 3" key="1">
    <citation type="submission" date="2016-05" db="EMBL/GenBank/DDBJ databases">
        <title>Niabella ginsenosidivorans BS26 whole genome sequencing.</title>
        <authorList>
            <person name="Im W.T."/>
            <person name="Siddiqi M.Z."/>
        </authorList>
    </citation>
    <scope>NUCLEOTIDE SEQUENCE [LARGE SCALE GENOMIC DNA]</scope>
    <source>
        <strain evidence="2 3">BS26</strain>
    </source>
</reference>
<dbReference type="InterPro" id="IPR027417">
    <property type="entry name" value="P-loop_NTPase"/>
</dbReference>
<dbReference type="EMBL" id="CP015772">
    <property type="protein sequence ID" value="ANH80385.1"/>
    <property type="molecule type" value="Genomic_DNA"/>
</dbReference>
<evidence type="ECO:0000313" key="3">
    <source>
        <dbReference type="Proteomes" id="UP000077667"/>
    </source>
</evidence>
<dbReference type="AlphaFoldDB" id="A0A1A9HZ80"/>
<feature type="domain" description="AAA+ ATPase" evidence="1">
    <location>
        <begin position="443"/>
        <end position="575"/>
    </location>
</feature>
<dbReference type="Pfam" id="PF00004">
    <property type="entry name" value="AAA"/>
    <property type="match status" value="1"/>
</dbReference>
<dbReference type="InterPro" id="IPR003593">
    <property type="entry name" value="AAA+_ATPase"/>
</dbReference>
<protein>
    <recommendedName>
        <fullName evidence="1">AAA+ ATPase domain-containing protein</fullName>
    </recommendedName>
</protein>
<accession>A0A1A9HZ80</accession>
<dbReference type="OrthoDB" id="7438987at2"/>
<evidence type="ECO:0000313" key="2">
    <source>
        <dbReference type="EMBL" id="ANH80385.1"/>
    </source>
</evidence>
<proteinExistence type="predicted"/>
<dbReference type="RefSeq" id="WP_067752753.1">
    <property type="nucleotide sequence ID" value="NZ_CP015772.1"/>
</dbReference>
<dbReference type="Gene3D" id="3.40.50.300">
    <property type="entry name" value="P-loop containing nucleotide triphosphate hydrolases"/>
    <property type="match status" value="1"/>
</dbReference>
<dbReference type="PANTHER" id="PTHR46411:SF3">
    <property type="entry name" value="AAA+ ATPASE DOMAIN-CONTAINING PROTEIN"/>
    <property type="match status" value="1"/>
</dbReference>